<name>A0A7J7J2Q4_BUGNE</name>
<dbReference type="PANTHER" id="PTHR24248:SF199">
    <property type="entry name" value="IP13425P-RELATED"/>
    <property type="match status" value="1"/>
</dbReference>
<keyword evidence="6 11" id="KW-0472">Membrane</keyword>
<evidence type="ECO:0000256" key="8">
    <source>
        <dbReference type="ARBA" id="ARBA00023170"/>
    </source>
</evidence>
<feature type="transmembrane region" description="Helical" evidence="11">
    <location>
        <begin position="59"/>
        <end position="77"/>
    </location>
</feature>
<protein>
    <submittedName>
        <fullName evidence="13">TyrR</fullName>
    </submittedName>
</protein>
<keyword evidence="5" id="KW-0297">G-protein coupled receptor</keyword>
<dbReference type="OrthoDB" id="5955450at2759"/>
<dbReference type="CDD" id="cd14967">
    <property type="entry name" value="7tmA_amine_R-like"/>
    <property type="match status" value="1"/>
</dbReference>
<proteinExistence type="predicted"/>
<keyword evidence="4 11" id="KW-1133">Transmembrane helix</keyword>
<dbReference type="PANTHER" id="PTHR24248">
    <property type="entry name" value="ADRENERGIC RECEPTOR-RELATED G-PROTEIN COUPLED RECEPTOR"/>
    <property type="match status" value="1"/>
</dbReference>
<evidence type="ECO:0000256" key="11">
    <source>
        <dbReference type="SAM" id="Phobius"/>
    </source>
</evidence>
<dbReference type="Gene3D" id="1.20.1070.10">
    <property type="entry name" value="Rhodopsin 7-helix transmembrane proteins"/>
    <property type="match status" value="2"/>
</dbReference>
<dbReference type="PRINTS" id="PR00237">
    <property type="entry name" value="GPCRRHODOPSN"/>
</dbReference>
<organism evidence="13 14">
    <name type="scientific">Bugula neritina</name>
    <name type="common">Brown bryozoan</name>
    <name type="synonym">Sertularia neritina</name>
    <dbReference type="NCBI Taxonomy" id="10212"/>
    <lineage>
        <taxon>Eukaryota</taxon>
        <taxon>Metazoa</taxon>
        <taxon>Spiralia</taxon>
        <taxon>Lophotrochozoa</taxon>
        <taxon>Bryozoa</taxon>
        <taxon>Gymnolaemata</taxon>
        <taxon>Cheilostomatida</taxon>
        <taxon>Flustrina</taxon>
        <taxon>Buguloidea</taxon>
        <taxon>Bugulidae</taxon>
        <taxon>Bugula</taxon>
    </lineage>
</organism>
<feature type="transmembrane region" description="Helical" evidence="11">
    <location>
        <begin position="20"/>
        <end position="47"/>
    </location>
</feature>
<keyword evidence="8" id="KW-0675">Receptor</keyword>
<feature type="compositionally biased region" description="Polar residues" evidence="10">
    <location>
        <begin position="262"/>
        <end position="271"/>
    </location>
</feature>
<feature type="transmembrane region" description="Helical" evidence="11">
    <location>
        <begin position="387"/>
        <end position="406"/>
    </location>
</feature>
<feature type="region of interest" description="Disordered" evidence="10">
    <location>
        <begin position="230"/>
        <end position="340"/>
    </location>
</feature>
<evidence type="ECO:0000256" key="6">
    <source>
        <dbReference type="ARBA" id="ARBA00023136"/>
    </source>
</evidence>
<evidence type="ECO:0000256" key="7">
    <source>
        <dbReference type="ARBA" id="ARBA00023157"/>
    </source>
</evidence>
<dbReference type="GO" id="GO:0043410">
    <property type="term" value="P:positive regulation of MAPK cascade"/>
    <property type="evidence" value="ECO:0007669"/>
    <property type="project" value="TreeGrafter"/>
</dbReference>
<evidence type="ECO:0000259" key="12">
    <source>
        <dbReference type="PROSITE" id="PS50262"/>
    </source>
</evidence>
<evidence type="ECO:0000256" key="9">
    <source>
        <dbReference type="ARBA" id="ARBA00023224"/>
    </source>
</evidence>
<dbReference type="SMART" id="SM01381">
    <property type="entry name" value="7TM_GPCR_Srsx"/>
    <property type="match status" value="1"/>
</dbReference>
<feature type="domain" description="G-protein coupled receptors family 1 profile" evidence="12">
    <location>
        <begin position="39"/>
        <end position="403"/>
    </location>
</feature>
<feature type="transmembrane region" description="Helical" evidence="11">
    <location>
        <begin position="140"/>
        <end position="161"/>
    </location>
</feature>
<keyword evidence="2" id="KW-1003">Cell membrane</keyword>
<feature type="transmembrane region" description="Helical" evidence="11">
    <location>
        <begin position="97"/>
        <end position="119"/>
    </location>
</feature>
<dbReference type="InterPro" id="IPR017452">
    <property type="entry name" value="GPCR_Rhodpsn_7TM"/>
</dbReference>
<keyword evidence="9" id="KW-0807">Transducer</keyword>
<dbReference type="GO" id="GO:0071880">
    <property type="term" value="P:adenylate cyclase-activating adrenergic receptor signaling pathway"/>
    <property type="evidence" value="ECO:0007669"/>
    <property type="project" value="TreeGrafter"/>
</dbReference>
<evidence type="ECO:0000256" key="10">
    <source>
        <dbReference type="SAM" id="MobiDB-lite"/>
    </source>
</evidence>
<evidence type="ECO:0000256" key="4">
    <source>
        <dbReference type="ARBA" id="ARBA00022989"/>
    </source>
</evidence>
<dbReference type="InterPro" id="IPR000276">
    <property type="entry name" value="GPCR_Rhodpsn"/>
</dbReference>
<dbReference type="GO" id="GO:0004993">
    <property type="term" value="F:G protein-coupled serotonin receptor activity"/>
    <property type="evidence" value="ECO:0007669"/>
    <property type="project" value="UniProtKB-ARBA"/>
</dbReference>
<dbReference type="Pfam" id="PF00001">
    <property type="entry name" value="7tm_1"/>
    <property type="match status" value="1"/>
</dbReference>
<evidence type="ECO:0000256" key="5">
    <source>
        <dbReference type="ARBA" id="ARBA00023040"/>
    </source>
</evidence>
<dbReference type="Proteomes" id="UP000593567">
    <property type="component" value="Unassembled WGS sequence"/>
</dbReference>
<keyword evidence="14" id="KW-1185">Reference proteome</keyword>
<feature type="compositionally biased region" description="Basic and acidic residues" evidence="10">
    <location>
        <begin position="277"/>
        <end position="287"/>
    </location>
</feature>
<dbReference type="AlphaFoldDB" id="A0A7J7J2Q4"/>
<comment type="subcellular location">
    <subcellularLocation>
        <location evidence="1">Cell membrane</location>
        <topology evidence="1">Multi-pass membrane protein</topology>
    </subcellularLocation>
</comment>
<dbReference type="SUPFAM" id="SSF81321">
    <property type="entry name" value="Family A G protein-coupled receptor-like"/>
    <property type="match status" value="1"/>
</dbReference>
<dbReference type="PROSITE" id="PS50262">
    <property type="entry name" value="G_PROTEIN_RECEP_F1_2"/>
    <property type="match status" value="1"/>
</dbReference>
<dbReference type="EMBL" id="VXIV02003179">
    <property type="protein sequence ID" value="KAF6020375.1"/>
    <property type="molecule type" value="Genomic_DNA"/>
</dbReference>
<sequence>MSVNTTSPDKLFPYSDNSTAVNLVLITVFIVIITWIIAGNITVVIAVRVSSALKSSPSNILIANLAVSDLLLGTLVLPFSAMYDIFQYWPIGKELCFLWLIIDVLLCTASIWGLVVIAIDRYTATFRPIWYRSGHHMKRSVIYITTVWLISTVTSIPPLFGFGNMTRKSYLQAPHPPTCSLFIRIDFVMYSSIMTFVVPAIFLFLIYGRIYVELRRRSSEMERLKANLRKTMANTGARPQQIQQRLQDIEEDESSSPHETSDLANNISPSDTSEDASDGKRLTKEPNRMQYESSLIPLKDLDDSRNQQSSTECKYRPTKNEDTDINRLKEMSSKRKRDRREEKATRIMLTIMIIFVVCWMPFFIMYVTRSALDHRCPNCIPTFVQKLLIWLGYINSALNPILYTSFNRQFRKAFRAIWCCKHTNLH</sequence>
<comment type="caution">
    <text evidence="13">The sequence shown here is derived from an EMBL/GenBank/DDBJ whole genome shotgun (WGS) entry which is preliminary data.</text>
</comment>
<evidence type="ECO:0000256" key="1">
    <source>
        <dbReference type="ARBA" id="ARBA00004651"/>
    </source>
</evidence>
<accession>A0A7J7J2Q4</accession>
<dbReference type="GO" id="GO:0005886">
    <property type="term" value="C:plasma membrane"/>
    <property type="evidence" value="ECO:0007669"/>
    <property type="project" value="UniProtKB-SubCell"/>
</dbReference>
<feature type="transmembrane region" description="Helical" evidence="11">
    <location>
        <begin position="181"/>
        <end position="207"/>
    </location>
</feature>
<evidence type="ECO:0000313" key="13">
    <source>
        <dbReference type="EMBL" id="KAF6020375.1"/>
    </source>
</evidence>
<keyword evidence="3 11" id="KW-0812">Transmembrane</keyword>
<reference evidence="13" key="1">
    <citation type="submission" date="2020-06" db="EMBL/GenBank/DDBJ databases">
        <title>Draft genome of Bugula neritina, a colonial animal packing powerful symbionts and potential medicines.</title>
        <authorList>
            <person name="Rayko M."/>
        </authorList>
    </citation>
    <scope>NUCLEOTIDE SEQUENCE [LARGE SCALE GENOMIC DNA]</scope>
    <source>
        <strain evidence="13">Kwan_BN1</strain>
    </source>
</reference>
<evidence type="ECO:0000256" key="3">
    <source>
        <dbReference type="ARBA" id="ARBA00022692"/>
    </source>
</evidence>
<evidence type="ECO:0000256" key="2">
    <source>
        <dbReference type="ARBA" id="ARBA00022475"/>
    </source>
</evidence>
<keyword evidence="7" id="KW-1015">Disulfide bond</keyword>
<feature type="compositionally biased region" description="Basic and acidic residues" evidence="10">
    <location>
        <begin position="313"/>
        <end position="340"/>
    </location>
</feature>
<feature type="compositionally biased region" description="Polar residues" evidence="10">
    <location>
        <begin position="232"/>
        <end position="246"/>
    </location>
</feature>
<evidence type="ECO:0000313" key="14">
    <source>
        <dbReference type="Proteomes" id="UP000593567"/>
    </source>
</evidence>
<feature type="transmembrane region" description="Helical" evidence="11">
    <location>
        <begin position="344"/>
        <end position="367"/>
    </location>
</feature>
<gene>
    <name evidence="13" type="ORF">EB796_021347</name>
</gene>